<dbReference type="RefSeq" id="WP_117189779.1">
    <property type="nucleotide sequence ID" value="NZ_JAQDJS010000005.1"/>
</dbReference>
<organism evidence="1 2">
    <name type="scientific">Cutibacterium avidum</name>
    <dbReference type="NCBI Taxonomy" id="33010"/>
    <lineage>
        <taxon>Bacteria</taxon>
        <taxon>Bacillati</taxon>
        <taxon>Actinomycetota</taxon>
        <taxon>Actinomycetes</taxon>
        <taxon>Propionibacteriales</taxon>
        <taxon>Propionibacteriaceae</taxon>
        <taxon>Cutibacterium</taxon>
    </lineage>
</organism>
<proteinExistence type="predicted"/>
<name>A0A3E2D9Q7_9ACTN</name>
<evidence type="ECO:0000313" key="2">
    <source>
        <dbReference type="Proteomes" id="UP000259211"/>
    </source>
</evidence>
<dbReference type="AlphaFoldDB" id="A0A3E2D9Q7"/>
<reference evidence="1 2" key="1">
    <citation type="submission" date="2017-07" db="EMBL/GenBank/DDBJ databases">
        <authorList>
            <person name="Sun Z.S."/>
            <person name="Albrecht U."/>
            <person name="Echele G."/>
            <person name="Lee C.C."/>
        </authorList>
    </citation>
    <scope>NUCLEOTIDE SEQUENCE [LARGE SCALE GENOMIC DNA]</scope>
    <source>
        <strain evidence="1 2">P16-029</strain>
    </source>
</reference>
<accession>A0A3E2D9Q7</accession>
<dbReference type="Proteomes" id="UP000259211">
    <property type="component" value="Unassembled WGS sequence"/>
</dbReference>
<dbReference type="EMBL" id="NOWI01000012">
    <property type="protein sequence ID" value="RFT42149.1"/>
    <property type="molecule type" value="Genomic_DNA"/>
</dbReference>
<evidence type="ECO:0000313" key="1">
    <source>
        <dbReference type="EMBL" id="RFT42149.1"/>
    </source>
</evidence>
<comment type="caution">
    <text evidence="1">The sequence shown here is derived from an EMBL/GenBank/DDBJ whole genome shotgun (WGS) entry which is preliminary data.</text>
</comment>
<protein>
    <submittedName>
        <fullName evidence="1">Uncharacterized protein</fullName>
    </submittedName>
</protein>
<sequence length="156" mass="16223">MSSAEVAFHESVAAQQVMGKLKDAGGPVPKEVVKVSFQPPRYKVAVTLHVASVKTGVTGTVLTFWLTSSGIDHAMAVANPEDFPSLVDTAGGVKYSVDSLSTGKDTPLVVGSEDPEIGPDGVYLMQAAYPPLPDSVKKVKISVGSAKTSPDVPVTR</sequence>
<gene>
    <name evidence="1" type="ORF">CHT91_11585</name>
</gene>